<dbReference type="AlphaFoldDB" id="A0A0E9SSK2"/>
<reference evidence="1" key="2">
    <citation type="journal article" date="2015" name="Fish Shellfish Immunol.">
        <title>Early steps in the European eel (Anguilla anguilla)-Vibrio vulnificus interaction in the gills: Role of the RtxA13 toxin.</title>
        <authorList>
            <person name="Callol A."/>
            <person name="Pajuelo D."/>
            <person name="Ebbesson L."/>
            <person name="Teles M."/>
            <person name="MacKenzie S."/>
            <person name="Amaro C."/>
        </authorList>
    </citation>
    <scope>NUCLEOTIDE SEQUENCE</scope>
</reference>
<accession>A0A0E9SSK2</accession>
<dbReference type="EMBL" id="GBXM01064258">
    <property type="protein sequence ID" value="JAH44319.1"/>
    <property type="molecule type" value="Transcribed_RNA"/>
</dbReference>
<organism evidence="1">
    <name type="scientific">Anguilla anguilla</name>
    <name type="common">European freshwater eel</name>
    <name type="synonym">Muraena anguilla</name>
    <dbReference type="NCBI Taxonomy" id="7936"/>
    <lineage>
        <taxon>Eukaryota</taxon>
        <taxon>Metazoa</taxon>
        <taxon>Chordata</taxon>
        <taxon>Craniata</taxon>
        <taxon>Vertebrata</taxon>
        <taxon>Euteleostomi</taxon>
        <taxon>Actinopterygii</taxon>
        <taxon>Neopterygii</taxon>
        <taxon>Teleostei</taxon>
        <taxon>Anguilliformes</taxon>
        <taxon>Anguillidae</taxon>
        <taxon>Anguilla</taxon>
    </lineage>
</organism>
<reference evidence="1" key="1">
    <citation type="submission" date="2014-11" db="EMBL/GenBank/DDBJ databases">
        <authorList>
            <person name="Amaro Gonzalez C."/>
        </authorList>
    </citation>
    <scope>NUCLEOTIDE SEQUENCE</scope>
</reference>
<name>A0A0E9SSK2_ANGAN</name>
<protein>
    <submittedName>
        <fullName evidence="1">Uncharacterized protein</fullName>
    </submittedName>
</protein>
<sequence>MLVQRLNPVDLPTFTVYRSTPPSGLTTLMTFYDILLNLRCISDSVFSSA</sequence>
<evidence type="ECO:0000313" key="1">
    <source>
        <dbReference type="EMBL" id="JAH44319.1"/>
    </source>
</evidence>
<proteinExistence type="predicted"/>